<dbReference type="RefSeq" id="XP_029348141.1">
    <property type="nucleotide sequence ID" value="XM_029492281.1"/>
</dbReference>
<evidence type="ECO:0000256" key="1">
    <source>
        <dbReference type="ARBA" id="ARBA00022441"/>
    </source>
</evidence>
<dbReference type="Gene3D" id="2.120.10.80">
    <property type="entry name" value="Kelch-type beta propeller"/>
    <property type="match status" value="1"/>
</dbReference>
<dbReference type="SUPFAM" id="SSF117281">
    <property type="entry name" value="Kelch motif"/>
    <property type="match status" value="1"/>
</dbReference>
<keyword evidence="2" id="KW-0677">Repeat</keyword>
<accession>A0A8R2NVW7</accession>
<dbReference type="AlphaFoldDB" id="A0A8R2NVW7"/>
<dbReference type="PANTHER" id="PTHR46344">
    <property type="entry name" value="OS02G0202900 PROTEIN"/>
    <property type="match status" value="1"/>
</dbReference>
<dbReference type="Proteomes" id="UP000007819">
    <property type="component" value="Unassembled WGS sequence"/>
</dbReference>
<evidence type="ECO:0000313" key="3">
    <source>
        <dbReference type="EnsemblMetazoa" id="XP_029348141.1"/>
    </source>
</evidence>
<dbReference type="Pfam" id="PF01344">
    <property type="entry name" value="Kelch_1"/>
    <property type="match status" value="1"/>
</dbReference>
<proteinExistence type="predicted"/>
<dbReference type="SMART" id="SM00612">
    <property type="entry name" value="Kelch"/>
    <property type="match status" value="2"/>
</dbReference>
<dbReference type="EnsemblMetazoa" id="XM_029492281.1">
    <property type="protein sequence ID" value="XP_029348141.1"/>
    <property type="gene ID" value="LOC115034816"/>
</dbReference>
<protein>
    <submittedName>
        <fullName evidence="3">Uncharacterized protein</fullName>
    </submittedName>
</protein>
<reference evidence="3" key="2">
    <citation type="submission" date="2022-06" db="UniProtKB">
        <authorList>
            <consortium name="EnsemblMetazoa"/>
        </authorList>
    </citation>
    <scope>IDENTIFICATION</scope>
</reference>
<keyword evidence="4" id="KW-1185">Reference proteome</keyword>
<name>A0A8R2NVW7_ACYPI</name>
<dbReference type="InterPro" id="IPR015915">
    <property type="entry name" value="Kelch-typ_b-propeller"/>
</dbReference>
<organism evidence="3 4">
    <name type="scientific">Acyrthosiphon pisum</name>
    <name type="common">Pea aphid</name>
    <dbReference type="NCBI Taxonomy" id="7029"/>
    <lineage>
        <taxon>Eukaryota</taxon>
        <taxon>Metazoa</taxon>
        <taxon>Ecdysozoa</taxon>
        <taxon>Arthropoda</taxon>
        <taxon>Hexapoda</taxon>
        <taxon>Insecta</taxon>
        <taxon>Pterygota</taxon>
        <taxon>Neoptera</taxon>
        <taxon>Paraneoptera</taxon>
        <taxon>Hemiptera</taxon>
        <taxon>Sternorrhyncha</taxon>
        <taxon>Aphidomorpha</taxon>
        <taxon>Aphidoidea</taxon>
        <taxon>Aphididae</taxon>
        <taxon>Macrosiphini</taxon>
        <taxon>Acyrthosiphon</taxon>
    </lineage>
</organism>
<dbReference type="OrthoDB" id="45365at2759"/>
<evidence type="ECO:0000313" key="4">
    <source>
        <dbReference type="Proteomes" id="UP000007819"/>
    </source>
</evidence>
<reference evidence="4" key="1">
    <citation type="submission" date="2010-06" db="EMBL/GenBank/DDBJ databases">
        <authorList>
            <person name="Jiang H."/>
            <person name="Abraham K."/>
            <person name="Ali S."/>
            <person name="Alsbrooks S.L."/>
            <person name="Anim B.N."/>
            <person name="Anosike U.S."/>
            <person name="Attaway T."/>
            <person name="Bandaranaike D.P."/>
            <person name="Battles P.K."/>
            <person name="Bell S.N."/>
            <person name="Bell A.V."/>
            <person name="Beltran B."/>
            <person name="Bickham C."/>
            <person name="Bustamante Y."/>
            <person name="Caleb T."/>
            <person name="Canada A."/>
            <person name="Cardenas V."/>
            <person name="Carter K."/>
            <person name="Chacko J."/>
            <person name="Chandrabose M.N."/>
            <person name="Chavez D."/>
            <person name="Chavez A."/>
            <person name="Chen L."/>
            <person name="Chu H.-S."/>
            <person name="Claassen K.J."/>
            <person name="Cockrell R."/>
            <person name="Collins M."/>
            <person name="Cooper J.A."/>
            <person name="Cree A."/>
            <person name="Curry S.M."/>
            <person name="Da Y."/>
            <person name="Dao M.D."/>
            <person name="Das B."/>
            <person name="Davila M.-L."/>
            <person name="Davy-Carroll L."/>
            <person name="Denson S."/>
            <person name="Dinh H."/>
            <person name="Ebong V.E."/>
            <person name="Edwards J.R."/>
            <person name="Egan A."/>
            <person name="El-Daye J."/>
            <person name="Escobedo L."/>
            <person name="Fernandez S."/>
            <person name="Fernando P.R."/>
            <person name="Flagg N."/>
            <person name="Forbes L.D."/>
            <person name="Fowler R.G."/>
            <person name="Fu Q."/>
            <person name="Gabisi R.A."/>
            <person name="Ganer J."/>
            <person name="Garbino Pronczuk A."/>
            <person name="Garcia R.M."/>
            <person name="Garner T."/>
            <person name="Garrett T.E."/>
            <person name="Gonzalez D.A."/>
            <person name="Hamid H."/>
            <person name="Hawkins E.S."/>
            <person name="Hirani K."/>
            <person name="Hogues M.E."/>
            <person name="Hollins B."/>
            <person name="Hsiao C.-H."/>
            <person name="Jabil R."/>
            <person name="James M.L."/>
            <person name="Jhangiani S.N."/>
            <person name="Johnson B."/>
            <person name="Johnson Q."/>
            <person name="Joshi V."/>
            <person name="Kalu J.B."/>
            <person name="Kam C."/>
            <person name="Kashfia A."/>
            <person name="Keebler J."/>
            <person name="Kisamo H."/>
            <person name="Kovar C.L."/>
            <person name="Lago L.A."/>
            <person name="Lai C.-Y."/>
            <person name="Laidlaw J."/>
            <person name="Lara F."/>
            <person name="Le T.-K."/>
            <person name="Lee S.L."/>
            <person name="Legall F.H."/>
            <person name="Lemon S.J."/>
            <person name="Lewis L.R."/>
            <person name="Li B."/>
            <person name="Liu Y."/>
            <person name="Liu Y.-S."/>
            <person name="Lopez J."/>
            <person name="Lozado R.J."/>
            <person name="Lu J."/>
            <person name="Madu R.C."/>
            <person name="Maheshwari M."/>
            <person name="Maheshwari R."/>
            <person name="Malloy K."/>
            <person name="Martinez E."/>
            <person name="Mathew T."/>
            <person name="Mercado I.C."/>
            <person name="Mercado C."/>
            <person name="Meyer B."/>
            <person name="Montgomery K."/>
            <person name="Morgan M.B."/>
            <person name="Munidasa M."/>
            <person name="Nazareth L.V."/>
            <person name="Nelson J."/>
            <person name="Ng B.M."/>
            <person name="Nguyen N.B."/>
            <person name="Nguyen P.Q."/>
            <person name="Nguyen T."/>
            <person name="Obregon M."/>
            <person name="Okwuonu G.O."/>
            <person name="Onwere C.G."/>
            <person name="Orozco G."/>
            <person name="Parra A."/>
            <person name="Patel S."/>
            <person name="Patil S."/>
            <person name="Perez A."/>
            <person name="Perez Y."/>
            <person name="Pham C."/>
            <person name="Primus E.L."/>
            <person name="Pu L.-L."/>
            <person name="Puazo M."/>
            <person name="Qin X."/>
            <person name="Quiroz J.B."/>
            <person name="Reese J."/>
            <person name="Richards S."/>
            <person name="Rives C.M."/>
            <person name="Robberts R."/>
            <person name="Ruiz S.J."/>
            <person name="Ruiz M.J."/>
            <person name="Santibanez J."/>
            <person name="Schneider B.W."/>
            <person name="Sisson I."/>
            <person name="Smith M."/>
            <person name="Sodergren E."/>
            <person name="Song X.-Z."/>
            <person name="Song B.B."/>
            <person name="Summersgill H."/>
            <person name="Thelus R."/>
            <person name="Thornton R.D."/>
            <person name="Trejos Z.Y."/>
            <person name="Usmani K."/>
            <person name="Vattathil S."/>
            <person name="Villasana D."/>
            <person name="Walker D.L."/>
            <person name="Wang S."/>
            <person name="Wang K."/>
            <person name="White C.S."/>
            <person name="Williams A.C."/>
            <person name="Williamson J."/>
            <person name="Wilson K."/>
            <person name="Woghiren I.O."/>
            <person name="Woodworth J.R."/>
            <person name="Worley K.C."/>
            <person name="Wright R.A."/>
            <person name="Wu W."/>
            <person name="Young L."/>
            <person name="Zhang L."/>
            <person name="Zhang J."/>
            <person name="Zhu Y."/>
            <person name="Muzny D.M."/>
            <person name="Weinstock G."/>
            <person name="Gibbs R.A."/>
        </authorList>
    </citation>
    <scope>NUCLEOTIDE SEQUENCE [LARGE SCALE GENOMIC DNA]</scope>
    <source>
        <strain evidence="4">LSR1</strain>
    </source>
</reference>
<dbReference type="InterPro" id="IPR006652">
    <property type="entry name" value="Kelch_1"/>
</dbReference>
<dbReference type="PANTHER" id="PTHR46344:SF27">
    <property type="entry name" value="KELCH REPEAT SUPERFAMILY PROTEIN"/>
    <property type="match status" value="1"/>
</dbReference>
<dbReference type="GeneID" id="115034816"/>
<evidence type="ECO:0000256" key="2">
    <source>
        <dbReference type="ARBA" id="ARBA00022737"/>
    </source>
</evidence>
<keyword evidence="1" id="KW-0880">Kelch repeat</keyword>
<dbReference type="KEGG" id="api:115034816"/>
<sequence length="215" mass="24181">MDQWHYGQDVVTSRGRTGIATVKDNLVFAVGAPGACSTLESGEVIDLTSKSPWWKPTIKMIHERQYFGVGVINDYLYAVGGYSDNDYFNSTEVFDYNIQEWRMVSSMATRRSGLGVGVLNNLLYAVGTYVQEPNEESLNISGIWINSTCKLTPPSPELETKNPKESCQQSVLNFIDIISNEEKFRLDELMARAIFSSTAPFSIVENTHWVNFLKI</sequence>